<evidence type="ECO:0000313" key="4">
    <source>
        <dbReference type="WBParaSite" id="ECPE_0001303801-mRNA-1"/>
    </source>
</evidence>
<dbReference type="PANTHER" id="PTHR20875:SF0">
    <property type="entry name" value="GH12158P"/>
    <property type="match status" value="1"/>
</dbReference>
<sequence length="673" mass="77971">MSVDSLQHVESYIRDLAKEKNCRFSENFLDYDKLRLGYVTAGQFFRVIRQLIGVALDPKAEELIRKEYGINNDDIDWRKFVSNIEGKFDVNDFTVPPECKILSTIDPGNVDYMTFEKDIKNIAAAEQLAKTGINVGNTREQCTGIPEPYENYLRPSLHMIMDRIKFAVHRRGIRVMEFFTDYDKLRHDAVTEHQFVCALLLAIGKEAQLTRPEVQMIANYYRKNDNPDLISYREFCRQVDSPFLVLNLEKDPLKQPSWPAPGMLSRGLAKLDEDEEQKVSEVLDKIRSQVEKRRILTFPYFRDFDLGTGCTQLITAAQFARVLHFLGMQISAEDCRRLCRKFADPTSGEVSYRTFCKAVDCWYDPDRPSQDKSDENEDPNAEEPRPAIGETKAGQPISRCDWMSVNEPKLKSAGDDWPVDVLLDRIRHLVLTNRIPLKPWFHDFDQLRSGQMTRTQFARCLTAAGLTRLDLHDLTPSQMSMLTIAYASKKDPNMVNWTKFVEDVDSELETKPLVRVLPQETFVQPKPGTADWSTVPDEMREHYERSMAILRRKILERRMLLLPDFEAFDKYNRGYVSSTNFRQLVTMFNFSLSPAEIDAIVARHSNDEGFDYRGFLHALDPPPKSEDIYQYPKRLEELRKTNIFRSECKEIEPVLRDTEGALEKLKSEVSNKL</sequence>
<evidence type="ECO:0000313" key="3">
    <source>
        <dbReference type="Proteomes" id="UP000272942"/>
    </source>
</evidence>
<dbReference type="AlphaFoldDB" id="A0A183B1B5"/>
<dbReference type="WBParaSite" id="ECPE_0001303801-mRNA-1">
    <property type="protein sequence ID" value="ECPE_0001303801-mRNA-1"/>
    <property type="gene ID" value="ECPE_0001303801"/>
</dbReference>
<dbReference type="PANTHER" id="PTHR20875">
    <property type="entry name" value="EF-HAND CALCIUM-BINDING DOMAIN-CONTAINING PROTEIN 6-RELATED"/>
    <property type="match status" value="1"/>
</dbReference>
<dbReference type="OrthoDB" id="272072at2759"/>
<evidence type="ECO:0000313" key="2">
    <source>
        <dbReference type="EMBL" id="VDP90274.1"/>
    </source>
</evidence>
<organism evidence="4">
    <name type="scientific">Echinostoma caproni</name>
    <dbReference type="NCBI Taxonomy" id="27848"/>
    <lineage>
        <taxon>Eukaryota</taxon>
        <taxon>Metazoa</taxon>
        <taxon>Spiralia</taxon>
        <taxon>Lophotrochozoa</taxon>
        <taxon>Platyhelminthes</taxon>
        <taxon>Trematoda</taxon>
        <taxon>Digenea</taxon>
        <taxon>Plagiorchiida</taxon>
        <taxon>Echinostomata</taxon>
        <taxon>Echinostomatoidea</taxon>
        <taxon>Echinostomatidae</taxon>
        <taxon>Echinostoma</taxon>
    </lineage>
</organism>
<keyword evidence="3" id="KW-1185">Reference proteome</keyword>
<dbReference type="SUPFAM" id="SSF47473">
    <property type="entry name" value="EF-hand"/>
    <property type="match status" value="3"/>
</dbReference>
<dbReference type="Proteomes" id="UP000272942">
    <property type="component" value="Unassembled WGS sequence"/>
</dbReference>
<evidence type="ECO:0000256" key="1">
    <source>
        <dbReference type="SAM" id="MobiDB-lite"/>
    </source>
</evidence>
<feature type="region of interest" description="Disordered" evidence="1">
    <location>
        <begin position="367"/>
        <end position="395"/>
    </location>
</feature>
<reference evidence="4" key="1">
    <citation type="submission" date="2016-06" db="UniProtKB">
        <authorList>
            <consortium name="WormBaseParasite"/>
        </authorList>
    </citation>
    <scope>IDENTIFICATION</scope>
</reference>
<dbReference type="InterPro" id="IPR011992">
    <property type="entry name" value="EF-hand-dom_pair"/>
</dbReference>
<dbReference type="InterPro" id="IPR052603">
    <property type="entry name" value="EFCB6"/>
</dbReference>
<reference evidence="2 3" key="2">
    <citation type="submission" date="2018-11" db="EMBL/GenBank/DDBJ databases">
        <authorList>
            <consortium name="Pathogen Informatics"/>
        </authorList>
    </citation>
    <scope>NUCLEOTIDE SEQUENCE [LARGE SCALE GENOMIC DNA]</scope>
    <source>
        <strain evidence="2 3">Egypt</strain>
    </source>
</reference>
<proteinExistence type="predicted"/>
<dbReference type="Gene3D" id="1.10.238.10">
    <property type="entry name" value="EF-hand"/>
    <property type="match status" value="2"/>
</dbReference>
<accession>A0A183B1B5</accession>
<dbReference type="EMBL" id="UZAN01054077">
    <property type="protein sequence ID" value="VDP90274.1"/>
    <property type="molecule type" value="Genomic_DNA"/>
</dbReference>
<protein>
    <submittedName>
        <fullName evidence="4">EF-hand domain-containing protein</fullName>
    </submittedName>
</protein>
<gene>
    <name evidence="2" type="ORF">ECPE_LOCUS13002</name>
</gene>
<name>A0A183B1B5_9TREM</name>